<keyword evidence="1" id="KW-0677">Repeat</keyword>
<dbReference type="PROSITE" id="PS50297">
    <property type="entry name" value="ANK_REP_REGION"/>
    <property type="match status" value="5"/>
</dbReference>
<proteinExistence type="predicted"/>
<feature type="repeat" description="ANK" evidence="3">
    <location>
        <begin position="505"/>
        <end position="537"/>
    </location>
</feature>
<evidence type="ECO:0000256" key="1">
    <source>
        <dbReference type="ARBA" id="ARBA00022737"/>
    </source>
</evidence>
<sequence length="603" mass="65511">MTEERVPCRSVLTADVRAVEGAVAGIAQVARDQRVFAEPLKLILPHVTGLSHTHLAQVIAILLLRFHSTSLHADPSLEALGMQAEQAKQQVLDRLQQCLDQHRSFQSAVALAPLLHQMLAITTQCCAVAVRDEPATAAAFLLQKAMATICDVLSNAVLDRVEHFRPIHAARVSGTYDELARHQDEMAQFSFGDAQRDLSSLPKKPKYTWRNKEFEQFWDMWCARYDGPVPTDTLAALMLRAVDVEASLVNSQAVMLRLRQLGTDCVVACESFDACGPEARRCGGLRAWVRSLLATSGGTSGTIGARTAGQLGCSRPAPLPTLESTWHPSSARSARRAFSARGPTTITPRISTDRLKSFALSAPIARNSEGGCRLFDSVEKNSLKASQRLILGDGVSPNSRHATFHDTPLHAAAMQDKSYAPVASLLLSRGADVNAGDKNLATPLHVAASTGHRGVAKELIRNGADVRREDRWRATPLHKAAANGQVELTELLLHHGASASVSDEWGATPLHRAAARGQLGVVERLLQQRADLNAEDHCGEQPLHVAARHGNYALVRLFLEHGGNPDVRSRLAGKTPEEAAQERGHRDVVTLLQHRNEWVTVAS</sequence>
<name>A0A7S1AKE3_NOCSC</name>
<dbReference type="AlphaFoldDB" id="A0A7S1AKE3"/>
<dbReference type="Gene3D" id="1.25.40.20">
    <property type="entry name" value="Ankyrin repeat-containing domain"/>
    <property type="match status" value="2"/>
</dbReference>
<keyword evidence="2 3" id="KW-0040">ANK repeat</keyword>
<dbReference type="InterPro" id="IPR002110">
    <property type="entry name" value="Ankyrin_rpt"/>
</dbReference>
<evidence type="ECO:0000256" key="2">
    <source>
        <dbReference type="ARBA" id="ARBA00023043"/>
    </source>
</evidence>
<accession>A0A7S1AKE3</accession>
<dbReference type="EMBL" id="HBFQ01042595">
    <property type="protein sequence ID" value="CAD8855787.1"/>
    <property type="molecule type" value="Transcribed_RNA"/>
</dbReference>
<dbReference type="InterPro" id="IPR036770">
    <property type="entry name" value="Ankyrin_rpt-contain_sf"/>
</dbReference>
<dbReference type="PROSITE" id="PS50088">
    <property type="entry name" value="ANK_REPEAT"/>
    <property type="match status" value="5"/>
</dbReference>
<dbReference type="PANTHER" id="PTHR24171">
    <property type="entry name" value="ANKYRIN REPEAT DOMAIN-CONTAINING PROTEIN 39-RELATED"/>
    <property type="match status" value="1"/>
</dbReference>
<protein>
    <submittedName>
        <fullName evidence="4">Uncharacterized protein</fullName>
    </submittedName>
</protein>
<organism evidence="4">
    <name type="scientific">Noctiluca scintillans</name>
    <name type="common">Sea sparkle</name>
    <name type="synonym">Red tide dinoflagellate</name>
    <dbReference type="NCBI Taxonomy" id="2966"/>
    <lineage>
        <taxon>Eukaryota</taxon>
        <taxon>Sar</taxon>
        <taxon>Alveolata</taxon>
        <taxon>Dinophyceae</taxon>
        <taxon>Noctilucales</taxon>
        <taxon>Noctilucaceae</taxon>
        <taxon>Noctiluca</taxon>
    </lineage>
</organism>
<feature type="repeat" description="ANK" evidence="3">
    <location>
        <begin position="404"/>
        <end position="438"/>
    </location>
</feature>
<dbReference type="Pfam" id="PF12796">
    <property type="entry name" value="Ank_2"/>
    <property type="match status" value="1"/>
</dbReference>
<dbReference type="Pfam" id="PF00023">
    <property type="entry name" value="Ank"/>
    <property type="match status" value="2"/>
</dbReference>
<feature type="repeat" description="ANK" evidence="3">
    <location>
        <begin position="538"/>
        <end position="570"/>
    </location>
</feature>
<dbReference type="SMART" id="SM00248">
    <property type="entry name" value="ANK"/>
    <property type="match status" value="6"/>
</dbReference>
<evidence type="ECO:0000256" key="3">
    <source>
        <dbReference type="PROSITE-ProRule" id="PRU00023"/>
    </source>
</evidence>
<dbReference type="PANTHER" id="PTHR24171:SF10">
    <property type="entry name" value="ANKYRIN REPEAT DOMAIN-CONTAINING PROTEIN 29-LIKE"/>
    <property type="match status" value="1"/>
</dbReference>
<evidence type="ECO:0000313" key="4">
    <source>
        <dbReference type="EMBL" id="CAD8855787.1"/>
    </source>
</evidence>
<dbReference type="SUPFAM" id="SSF48403">
    <property type="entry name" value="Ankyrin repeat"/>
    <property type="match status" value="1"/>
</dbReference>
<feature type="repeat" description="ANK" evidence="3">
    <location>
        <begin position="472"/>
        <end position="504"/>
    </location>
</feature>
<dbReference type="PRINTS" id="PR01415">
    <property type="entry name" value="ANKYRIN"/>
</dbReference>
<feature type="repeat" description="ANK" evidence="3">
    <location>
        <begin position="439"/>
        <end position="471"/>
    </location>
</feature>
<gene>
    <name evidence="4" type="ORF">NSCI0253_LOCUS30139</name>
</gene>
<reference evidence="4" key="1">
    <citation type="submission" date="2021-01" db="EMBL/GenBank/DDBJ databases">
        <authorList>
            <person name="Corre E."/>
            <person name="Pelletier E."/>
            <person name="Niang G."/>
            <person name="Scheremetjew M."/>
            <person name="Finn R."/>
            <person name="Kale V."/>
            <person name="Holt S."/>
            <person name="Cochrane G."/>
            <person name="Meng A."/>
            <person name="Brown T."/>
            <person name="Cohen L."/>
        </authorList>
    </citation>
    <scope>NUCLEOTIDE SEQUENCE</scope>
</reference>